<feature type="transmembrane region" description="Helical" evidence="9">
    <location>
        <begin position="74"/>
        <end position="97"/>
    </location>
</feature>
<protein>
    <submittedName>
        <fullName evidence="11">G-protein coupled receptor 182-like</fullName>
    </submittedName>
</protein>
<evidence type="ECO:0000259" key="10">
    <source>
        <dbReference type="PROSITE" id="PS50262"/>
    </source>
</evidence>
<comment type="caution">
    <text evidence="11">The sequence shown here is derived from an EMBL/GenBank/DDBJ whole genome shotgun (WGS) entry which is preliminary data.</text>
</comment>
<feature type="transmembrane region" description="Helical" evidence="9">
    <location>
        <begin position="200"/>
        <end position="223"/>
    </location>
</feature>
<dbReference type="PANTHER" id="PTHR24226:SF0">
    <property type="entry name" value="G-PROTEIN COUPLED RECEPTOR 182"/>
    <property type="match status" value="1"/>
</dbReference>
<feature type="transmembrane region" description="Helical" evidence="9">
    <location>
        <begin position="244"/>
        <end position="266"/>
    </location>
</feature>
<comment type="subcellular location">
    <subcellularLocation>
        <location evidence="1">Cell membrane</location>
        <topology evidence="1">Multi-pass membrane protein</topology>
    </subcellularLocation>
</comment>
<gene>
    <name evidence="11" type="primary">GPR182</name>
    <name evidence="12" type="ORF">AOXY_G32862</name>
    <name evidence="11" type="ORF">AOXY_G33052</name>
</gene>
<evidence type="ECO:0000256" key="1">
    <source>
        <dbReference type="ARBA" id="ARBA00004651"/>
    </source>
</evidence>
<keyword evidence="4 9" id="KW-1133">Transmembrane helix</keyword>
<keyword evidence="3 9" id="KW-0812">Transmembrane</keyword>
<dbReference type="PANTHER" id="PTHR24226">
    <property type="entry name" value="G-PROTEIN COUPLED RECEPTOR 182 AND ESTROGEN RECEPTOR 1"/>
    <property type="match status" value="1"/>
</dbReference>
<keyword evidence="5" id="KW-0297">G-protein coupled receptor</keyword>
<dbReference type="AlphaFoldDB" id="A0AAD8CGP0"/>
<feature type="domain" description="G-protein coupled receptors family 1 profile" evidence="10">
    <location>
        <begin position="55"/>
        <end position="306"/>
    </location>
</feature>
<dbReference type="Gene3D" id="1.20.1070.10">
    <property type="entry name" value="Rhodopsin 7-helix transmembrane proteins"/>
    <property type="match status" value="1"/>
</dbReference>
<evidence type="ECO:0000256" key="2">
    <source>
        <dbReference type="ARBA" id="ARBA00022475"/>
    </source>
</evidence>
<evidence type="ECO:0000256" key="9">
    <source>
        <dbReference type="SAM" id="Phobius"/>
    </source>
</evidence>
<evidence type="ECO:0000256" key="5">
    <source>
        <dbReference type="ARBA" id="ARBA00023040"/>
    </source>
</evidence>
<evidence type="ECO:0000256" key="4">
    <source>
        <dbReference type="ARBA" id="ARBA00022989"/>
    </source>
</evidence>
<keyword evidence="6 9" id="KW-0472">Membrane</keyword>
<dbReference type="InterPro" id="IPR047143">
    <property type="entry name" value="GPER1-like"/>
</dbReference>
<keyword evidence="7 11" id="KW-0675">Receptor</keyword>
<name>A0AAD8CGP0_ACIOX</name>
<feature type="transmembrane region" description="Helical" evidence="9">
    <location>
        <begin position="159"/>
        <end position="180"/>
    </location>
</feature>
<dbReference type="GO" id="GO:0005886">
    <property type="term" value="C:plasma membrane"/>
    <property type="evidence" value="ECO:0007669"/>
    <property type="project" value="UniProtKB-SubCell"/>
</dbReference>
<evidence type="ECO:0000313" key="12">
    <source>
        <dbReference type="EMBL" id="KAK1151292.1"/>
    </source>
</evidence>
<evidence type="ECO:0000256" key="8">
    <source>
        <dbReference type="ARBA" id="ARBA00023224"/>
    </source>
</evidence>
<keyword evidence="2" id="KW-1003">Cell membrane</keyword>
<sequence length="353" mass="41506">MDSLDHHNHSLSLNESDADYFEFFHPNCQVTLNHNSKKIALFVLFLVMFVAGLLQNLLVIWVNWHSRRAKDSSFNLYIFNLALADLCVVLVIPFWQVDILLEYTWLWGVFFCKFTHFFYYANMYASIFFLTALTVDRYLSATSKWPFWQRRQEIIRRVVCGSIWALALVLPIAEIVHVKLTDSNEPMCMFLAPWESFEAWYLAMTLLNFIFGFLIPFPIMLVFNLLTSRKLRSAGTAESRRHCLLIYTYILVFVLSWLPFHFVLLLLTLHSTHSLLDCYSLHMLSFFYEVVECLSMLHCVLNPILYNFLSKSFRNRFFSAVVHYLPKNRIGTNNHELSSSTQHSVVIENKEVQ</sequence>
<feature type="transmembrane region" description="Helical" evidence="9">
    <location>
        <begin position="286"/>
        <end position="309"/>
    </location>
</feature>
<accession>A0AAD8CGP0</accession>
<dbReference type="EMBL" id="JAGXEW010000053">
    <property type="protein sequence ID" value="KAK1151292.1"/>
    <property type="molecule type" value="Genomic_DNA"/>
</dbReference>
<evidence type="ECO:0000256" key="6">
    <source>
        <dbReference type="ARBA" id="ARBA00023136"/>
    </source>
</evidence>
<dbReference type="GO" id="GO:0004930">
    <property type="term" value="F:G protein-coupled receptor activity"/>
    <property type="evidence" value="ECO:0007669"/>
    <property type="project" value="UniProtKB-KW"/>
</dbReference>
<evidence type="ECO:0000313" key="11">
    <source>
        <dbReference type="EMBL" id="KAK1151043.1"/>
    </source>
</evidence>
<reference evidence="11" key="1">
    <citation type="submission" date="2022-02" db="EMBL/GenBank/DDBJ databases">
        <title>Atlantic sturgeon de novo genome assembly.</title>
        <authorList>
            <person name="Stock M."/>
            <person name="Klopp C."/>
            <person name="Guiguen Y."/>
            <person name="Cabau C."/>
            <person name="Parinello H."/>
            <person name="Santidrian Yebra-Pimentel E."/>
            <person name="Kuhl H."/>
            <person name="Dirks R.P."/>
            <person name="Guessner J."/>
            <person name="Wuertz S."/>
            <person name="Du K."/>
            <person name="Schartl M."/>
        </authorList>
    </citation>
    <scope>NUCLEOTIDE SEQUENCE</scope>
    <source>
        <strain evidence="11">STURGEONOMICS-FGT-2020</strain>
        <tissue evidence="11">Whole blood</tissue>
    </source>
</reference>
<evidence type="ECO:0000256" key="3">
    <source>
        <dbReference type="ARBA" id="ARBA00022692"/>
    </source>
</evidence>
<dbReference type="PRINTS" id="PR00237">
    <property type="entry name" value="GPCRRHODOPSN"/>
</dbReference>
<proteinExistence type="predicted"/>
<dbReference type="InterPro" id="IPR001350">
    <property type="entry name" value="G10D_rcpt"/>
</dbReference>
<dbReference type="InterPro" id="IPR000276">
    <property type="entry name" value="GPCR_Rhodpsn"/>
</dbReference>
<evidence type="ECO:0000256" key="7">
    <source>
        <dbReference type="ARBA" id="ARBA00023170"/>
    </source>
</evidence>
<dbReference type="Proteomes" id="UP001230051">
    <property type="component" value="Unassembled WGS sequence"/>
</dbReference>
<feature type="transmembrane region" description="Helical" evidence="9">
    <location>
        <begin position="39"/>
        <end position="62"/>
    </location>
</feature>
<keyword evidence="8" id="KW-0807">Transducer</keyword>
<dbReference type="SUPFAM" id="SSF81321">
    <property type="entry name" value="Family A G protein-coupled receptor-like"/>
    <property type="match status" value="1"/>
</dbReference>
<dbReference type="Pfam" id="PF00001">
    <property type="entry name" value="7tm_1"/>
    <property type="match status" value="1"/>
</dbReference>
<dbReference type="PROSITE" id="PS50262">
    <property type="entry name" value="G_PROTEIN_RECEP_F1_2"/>
    <property type="match status" value="1"/>
</dbReference>
<dbReference type="InterPro" id="IPR017452">
    <property type="entry name" value="GPCR_Rhodpsn_7TM"/>
</dbReference>
<keyword evidence="13" id="KW-1185">Reference proteome</keyword>
<feature type="transmembrane region" description="Helical" evidence="9">
    <location>
        <begin position="117"/>
        <end position="139"/>
    </location>
</feature>
<dbReference type="EMBL" id="JAGXEW010000054">
    <property type="protein sequence ID" value="KAK1151043.1"/>
    <property type="molecule type" value="Genomic_DNA"/>
</dbReference>
<organism evidence="11 13">
    <name type="scientific">Acipenser oxyrinchus oxyrinchus</name>
    <dbReference type="NCBI Taxonomy" id="40147"/>
    <lineage>
        <taxon>Eukaryota</taxon>
        <taxon>Metazoa</taxon>
        <taxon>Chordata</taxon>
        <taxon>Craniata</taxon>
        <taxon>Vertebrata</taxon>
        <taxon>Euteleostomi</taxon>
        <taxon>Actinopterygii</taxon>
        <taxon>Chondrostei</taxon>
        <taxon>Acipenseriformes</taxon>
        <taxon>Acipenseridae</taxon>
        <taxon>Acipenser</taxon>
    </lineage>
</organism>
<evidence type="ECO:0000313" key="13">
    <source>
        <dbReference type="Proteomes" id="UP001230051"/>
    </source>
</evidence>
<dbReference type="PRINTS" id="PR00643">
    <property type="entry name" value="G10DORPHANR"/>
</dbReference>